<dbReference type="AlphaFoldDB" id="L0PCY1"/>
<name>L0PCY1_PNEJI</name>
<reference evidence="1 2" key="1">
    <citation type="journal article" date="2012" name="MBio">
        <title>De novo assembly of the Pneumocystis jirovecii genome from a single bronchoalveolar lavage fluid specimen from a patient.</title>
        <authorList>
            <person name="Cisse O.H."/>
            <person name="Pagni M."/>
            <person name="Hauser P.M."/>
        </authorList>
    </citation>
    <scope>NUCLEOTIDE SEQUENCE [LARGE SCALE GENOMIC DNA]</scope>
    <source>
        <strain evidence="1 2">SE8</strain>
    </source>
</reference>
<dbReference type="InterPro" id="IPR038564">
    <property type="entry name" value="Maf1_sf"/>
</dbReference>
<dbReference type="PANTHER" id="PTHR22504:SF0">
    <property type="entry name" value="REPRESSOR OF RNA POLYMERASE III TRANSCRIPTION MAF1 HOMOLOG"/>
    <property type="match status" value="1"/>
</dbReference>
<evidence type="ECO:0000313" key="2">
    <source>
        <dbReference type="Proteomes" id="UP000010422"/>
    </source>
</evidence>
<dbReference type="VEuPathDB" id="FungiDB:PNEJI1_003268"/>
<evidence type="ECO:0000313" key="1">
    <source>
        <dbReference type="EMBL" id="CCJ29929.1"/>
    </source>
</evidence>
<proteinExistence type="predicted"/>
<comment type="caution">
    <text evidence="1">The sequence shown here is derived from an EMBL/GenBank/DDBJ whole genome shotgun (WGS) entry which is preliminary data.</text>
</comment>
<organism evidence="2">
    <name type="scientific">Pneumocystis jirovecii</name>
    <name type="common">Human pneumocystis pneumonia agent</name>
    <dbReference type="NCBI Taxonomy" id="42068"/>
    <lineage>
        <taxon>Eukaryota</taxon>
        <taxon>Fungi</taxon>
        <taxon>Dikarya</taxon>
        <taxon>Ascomycota</taxon>
        <taxon>Taphrinomycotina</taxon>
        <taxon>Pneumocystomycetes</taxon>
        <taxon>Pneumocystaceae</taxon>
        <taxon>Pneumocystis</taxon>
    </lineage>
</organism>
<dbReference type="Proteomes" id="UP000010422">
    <property type="component" value="Unassembled WGS sequence"/>
</dbReference>
<evidence type="ECO:0008006" key="3">
    <source>
        <dbReference type="Google" id="ProtNLM"/>
    </source>
</evidence>
<dbReference type="GO" id="GO:0005634">
    <property type="term" value="C:nucleus"/>
    <property type="evidence" value="ECO:0007669"/>
    <property type="project" value="TreeGrafter"/>
</dbReference>
<dbReference type="Pfam" id="PF09174">
    <property type="entry name" value="Maf1"/>
    <property type="match status" value="1"/>
</dbReference>
<protein>
    <recommendedName>
        <fullName evidence="3">Repressor of RNA polymerase III transcription MAF1</fullName>
    </recommendedName>
</protein>
<dbReference type="FunCoup" id="L0PCY1">
    <property type="interactions" value="364"/>
</dbReference>
<feature type="non-terminal residue" evidence="1">
    <location>
        <position position="197"/>
    </location>
</feature>
<sequence>MQMIVAAGSDKKLYKAIDKSLESRYQDDLAFGRSLESSSVIPQEPSPFGPLDHPFSRKTFAYIVATLNASHPDHDFSNLQPQDFRKERSLAMTLNMLNTTLLNLSRQRFATCSLWEVIDKHIDLSQCDIYVYQPDSDSDPLGSDGLIWSTCYFFFNRAMKRVLYINLSTVSIQRSRRVDDELDDDDTLSSEKGNRDI</sequence>
<dbReference type="EMBL" id="CAKM01000225">
    <property type="protein sequence ID" value="CCJ29929.1"/>
    <property type="molecule type" value="Genomic_DNA"/>
</dbReference>
<dbReference type="GO" id="GO:0016480">
    <property type="term" value="P:negative regulation of transcription by RNA polymerase III"/>
    <property type="evidence" value="ECO:0007669"/>
    <property type="project" value="InterPro"/>
</dbReference>
<accession>L0PCY1</accession>
<dbReference type="InParanoid" id="L0PCY1"/>
<dbReference type="GO" id="GO:0000994">
    <property type="term" value="F:RNA polymerase III core binding"/>
    <property type="evidence" value="ECO:0007669"/>
    <property type="project" value="TreeGrafter"/>
</dbReference>
<dbReference type="PANTHER" id="PTHR22504">
    <property type="entry name" value="REPRESSOR OF RNA POLYMERASE III TRANSCRIPTION MAF1"/>
    <property type="match status" value="1"/>
</dbReference>
<dbReference type="InterPro" id="IPR015257">
    <property type="entry name" value="Maf1"/>
</dbReference>
<gene>
    <name evidence="1" type="ORF">PNEJI1_003268</name>
</gene>
<dbReference type="Gene3D" id="3.40.1000.50">
    <property type="entry name" value="Repressor of RNA polymerase III transcription Maf1"/>
    <property type="match status" value="1"/>
</dbReference>
<dbReference type="STRING" id="1209962.L0PCY1"/>
<dbReference type="PIRSF" id="PIRSF037240">
    <property type="entry name" value="RNA_polIII_Trep_MAF1"/>
    <property type="match status" value="1"/>
</dbReference>